<organism evidence="3 4">
    <name type="scientific">Myroides pelagicus</name>
    <dbReference type="NCBI Taxonomy" id="270914"/>
    <lineage>
        <taxon>Bacteria</taxon>
        <taxon>Pseudomonadati</taxon>
        <taxon>Bacteroidota</taxon>
        <taxon>Flavobacteriia</taxon>
        <taxon>Flavobacteriales</taxon>
        <taxon>Flavobacteriaceae</taxon>
        <taxon>Myroides</taxon>
    </lineage>
</organism>
<keyword evidence="1" id="KW-0472">Membrane</keyword>
<gene>
    <name evidence="3" type="ORF">GJV77_04670</name>
</gene>
<dbReference type="InterPro" id="IPR003399">
    <property type="entry name" value="Mce/MlaD"/>
</dbReference>
<proteinExistence type="predicted"/>
<dbReference type="PANTHER" id="PTHR33371">
    <property type="entry name" value="INTERMEMBRANE PHOSPHOLIPID TRANSPORT SYSTEM BINDING PROTEIN MLAD-RELATED"/>
    <property type="match status" value="1"/>
</dbReference>
<dbReference type="Proteomes" id="UP000488936">
    <property type="component" value="Unassembled WGS sequence"/>
</dbReference>
<keyword evidence="1" id="KW-0812">Transmembrane</keyword>
<name>A0A7K1GK09_9FLAO</name>
<evidence type="ECO:0000256" key="1">
    <source>
        <dbReference type="SAM" id="Phobius"/>
    </source>
</evidence>
<accession>A0A7K1GK09</accession>
<dbReference type="RefSeq" id="WP_155035195.1">
    <property type="nucleotide sequence ID" value="NZ_JBHTIG010000050.1"/>
</dbReference>
<dbReference type="OrthoDB" id="9769132at2"/>
<keyword evidence="1" id="KW-1133">Transmembrane helix</keyword>
<dbReference type="AlphaFoldDB" id="A0A7K1GK09"/>
<protein>
    <submittedName>
        <fullName evidence="3">MCE family protein</fullName>
    </submittedName>
</protein>
<dbReference type="Pfam" id="PF02470">
    <property type="entry name" value="MlaD"/>
    <property type="match status" value="1"/>
</dbReference>
<evidence type="ECO:0000313" key="3">
    <source>
        <dbReference type="EMBL" id="MTH29215.1"/>
    </source>
</evidence>
<evidence type="ECO:0000313" key="4">
    <source>
        <dbReference type="Proteomes" id="UP000488936"/>
    </source>
</evidence>
<keyword evidence="4" id="KW-1185">Reference proteome</keyword>
<dbReference type="EMBL" id="WMJY01000007">
    <property type="protein sequence ID" value="MTH29215.1"/>
    <property type="molecule type" value="Genomic_DNA"/>
</dbReference>
<feature type="transmembrane region" description="Helical" evidence="1">
    <location>
        <begin position="7"/>
        <end position="27"/>
    </location>
</feature>
<evidence type="ECO:0000259" key="2">
    <source>
        <dbReference type="Pfam" id="PF02470"/>
    </source>
</evidence>
<comment type="caution">
    <text evidence="3">The sequence shown here is derived from an EMBL/GenBank/DDBJ whole genome shotgun (WGS) entry which is preliminary data.</text>
</comment>
<dbReference type="PANTHER" id="PTHR33371:SF4">
    <property type="entry name" value="INTERMEMBRANE PHOSPHOLIPID TRANSPORT SYSTEM BINDING PROTEIN MLAD"/>
    <property type="match status" value="1"/>
</dbReference>
<dbReference type="InterPro" id="IPR052336">
    <property type="entry name" value="MlaD_Phospholipid_Transporter"/>
</dbReference>
<reference evidence="3 4" key="1">
    <citation type="journal article" date="2006" name="Int. J. Syst. Evol. Microbiol.">
        <title>Myroides pelagicus sp. nov., isolated from seawater in Thailand.</title>
        <authorList>
            <person name="Yoon J."/>
            <person name="Maneerat S."/>
            <person name="Kawai F."/>
            <person name="Yokota A."/>
        </authorList>
    </citation>
    <scope>NUCLEOTIDE SEQUENCE [LARGE SCALE GENOMIC DNA]</scope>
    <source>
        <strain evidence="3 4">SM1T</strain>
    </source>
</reference>
<sequence>MKISKEIKTAILVLGAIALFIWGYSFLDGKNIFDNSTKYYVEYENVEGITTSSNVTINGLVVGKVSNITIDQQTGKIVVELLMTNPIQISKSSVASIYSPGLIGGKAISIDPIFGDTQYAEKNAHLKGAVVPEMTDKLLGELSPIAEKLSLVLDNANKMLVSVNGIVDENMQQNLKQSIAELQGTLAGTNRLFKTAGPQLDGTMKNLNHMSANFAELSTELNSLDIQATFSKLDNASGSIDKLLADIQSGKGSVGMLLKDEQLYNNLEGASKELEQLMRDLKQNPKRYVHFSLFGKKATPYQVTEQDSSVEVVNTTEDQTNKN</sequence>
<feature type="domain" description="Mce/MlaD" evidence="2">
    <location>
        <begin position="36"/>
        <end position="112"/>
    </location>
</feature>